<keyword evidence="6 13" id="KW-0808">Transferase</keyword>
<evidence type="ECO:0000256" key="2">
    <source>
        <dbReference type="ARBA" id="ARBA00004766"/>
    </source>
</evidence>
<dbReference type="Pfam" id="PF22468">
    <property type="entry name" value="ACT_9"/>
    <property type="match status" value="1"/>
</dbReference>
<dbReference type="Pfam" id="PF00696">
    <property type="entry name" value="AA_kinase"/>
    <property type="match status" value="1"/>
</dbReference>
<evidence type="ECO:0000259" key="15">
    <source>
        <dbReference type="PROSITE" id="PS51671"/>
    </source>
</evidence>
<dbReference type="EMBL" id="JANHNZ010000001">
    <property type="protein sequence ID" value="MCQ9209247.1"/>
    <property type="molecule type" value="Genomic_DNA"/>
</dbReference>
<comment type="pathway">
    <text evidence="4 14">Amino-acid biosynthesis; L-threonine biosynthesis; L-threonine from L-aspartate: step 1/5.</text>
</comment>
<feature type="domain" description="ACT" evidence="15">
    <location>
        <begin position="389"/>
        <end position="459"/>
    </location>
</feature>
<evidence type="ECO:0000256" key="3">
    <source>
        <dbReference type="ARBA" id="ARBA00004986"/>
    </source>
</evidence>
<dbReference type="InterPro" id="IPR042199">
    <property type="entry name" value="AsparK_Bifunc_asparK/hSer_DH"/>
</dbReference>
<dbReference type="InterPro" id="IPR002912">
    <property type="entry name" value="ACT_dom"/>
</dbReference>
<reference evidence="16" key="1">
    <citation type="submission" date="2022-07" db="EMBL/GenBank/DDBJ databases">
        <authorList>
            <person name="Jung M.-Y."/>
            <person name="Lee M."/>
        </authorList>
    </citation>
    <scope>NUCLEOTIDE SEQUENCE</scope>
    <source>
        <strain evidence="16">S8</strain>
    </source>
</reference>
<dbReference type="PANTHER" id="PTHR21499:SF67">
    <property type="entry name" value="ASPARTOKINASE 3"/>
    <property type="match status" value="1"/>
</dbReference>
<dbReference type="Gene3D" id="1.20.120.1320">
    <property type="entry name" value="Aspartokinase, catalytic domain"/>
    <property type="match status" value="1"/>
</dbReference>
<comment type="catalytic activity">
    <reaction evidence="12 13">
        <text>L-aspartate + ATP = 4-phospho-L-aspartate + ADP</text>
        <dbReference type="Rhea" id="RHEA:23776"/>
        <dbReference type="ChEBI" id="CHEBI:29991"/>
        <dbReference type="ChEBI" id="CHEBI:30616"/>
        <dbReference type="ChEBI" id="CHEBI:57535"/>
        <dbReference type="ChEBI" id="CHEBI:456216"/>
        <dbReference type="EC" id="2.7.2.4"/>
    </reaction>
</comment>
<comment type="function">
    <text evidence="1">Catalyzes the phosphorylation of the beta-carboxyl group of aspartic acid with ATP to yield 4-phospho-L-aspartate, which is involved in the branched biosynthetic pathway leading to the biosynthesis of amino acids threonine, isoleucine and methionine.</text>
</comment>
<sequence>MKVAKFGGSSLASGDQIKKVFDIMKSDTDRRILVVSAPGKRNNDDEKVTDLLIELANSHIEKKDGTVILEKILERYQSIVEELKIKSPVMAQIRQHYQDLWQRDDLPEAYLLDAYKASGEDNNAKLIAAYFTEQGLESLYVSPSQAKLLVSDEPGNAQVLPQAYDELVSLLDIPQVVIFPGFFGVSEEGNIVTFSRGGSDITGAILAKALEADLYENFTDVDAIYVAHPGIVKNPLPVDVLSYREMRELSYAGFSVLHGEALYPAFSSGIPVHVRNTNNIDTNGTYILRGKGSSLYTISGIASSSGFISIYIQKFLMNHEVGFLRRVLQIFEDFGISVEHVPTGIDDITVLMRADQLEESDVDALLNKLKTDLKADQVYVNKYLCLIMLVGEGMINAVGTTARVTRALARKQINIEVFNQGASEVSMMFGIEESLEKAAVKALYEEFFEEKVDYQLMEK</sequence>
<dbReference type="InterPro" id="IPR018042">
    <property type="entry name" value="Aspartate_kinase_CS"/>
</dbReference>
<dbReference type="NCBIfam" id="TIGR00657">
    <property type="entry name" value="asp_kinases"/>
    <property type="match status" value="1"/>
</dbReference>
<organism evidence="16 17">
    <name type="scientific">Granulicatella seriolae</name>
    <dbReference type="NCBI Taxonomy" id="2967226"/>
    <lineage>
        <taxon>Bacteria</taxon>
        <taxon>Bacillati</taxon>
        <taxon>Bacillota</taxon>
        <taxon>Bacilli</taxon>
        <taxon>Lactobacillales</taxon>
        <taxon>Carnobacteriaceae</taxon>
        <taxon>Granulicatella</taxon>
    </lineage>
</organism>
<evidence type="ECO:0000256" key="1">
    <source>
        <dbReference type="ARBA" id="ARBA00003121"/>
    </source>
</evidence>
<dbReference type="CDD" id="cd04911">
    <property type="entry name" value="ACT_AKiii-YclM-BS_1"/>
    <property type="match status" value="1"/>
</dbReference>
<dbReference type="NCBIfam" id="NF006540">
    <property type="entry name" value="PRK09034.1"/>
    <property type="match status" value="1"/>
</dbReference>
<dbReference type="PROSITE" id="PS51671">
    <property type="entry name" value="ACT"/>
    <property type="match status" value="1"/>
</dbReference>
<keyword evidence="14" id="KW-0028">Amino-acid biosynthesis</keyword>
<dbReference type="Gene3D" id="3.30.2130.10">
    <property type="entry name" value="VC0802-like"/>
    <property type="match status" value="1"/>
</dbReference>
<dbReference type="InterPro" id="IPR001341">
    <property type="entry name" value="Asp_kinase"/>
</dbReference>
<dbReference type="Gene3D" id="3.40.1160.10">
    <property type="entry name" value="Acetylglutamate kinase-like"/>
    <property type="match status" value="1"/>
</dbReference>
<evidence type="ECO:0000256" key="9">
    <source>
        <dbReference type="ARBA" id="ARBA00022840"/>
    </source>
</evidence>
<dbReference type="InterPro" id="IPR054352">
    <property type="entry name" value="ACT_Aspartokinase"/>
</dbReference>
<evidence type="ECO:0000256" key="10">
    <source>
        <dbReference type="ARBA" id="ARBA00022915"/>
    </source>
</evidence>
<evidence type="ECO:0000256" key="8">
    <source>
        <dbReference type="ARBA" id="ARBA00022777"/>
    </source>
</evidence>
<evidence type="ECO:0000313" key="17">
    <source>
        <dbReference type="Proteomes" id="UP001059480"/>
    </source>
</evidence>
<proteinExistence type="inferred from homology"/>
<dbReference type="InterPro" id="IPR036393">
    <property type="entry name" value="AceGlu_kinase-like_sf"/>
</dbReference>
<evidence type="ECO:0000256" key="4">
    <source>
        <dbReference type="ARBA" id="ARBA00005139"/>
    </source>
</evidence>
<dbReference type="CDD" id="cd04916">
    <property type="entry name" value="ACT_AKiii-YclM-BS_2"/>
    <property type="match status" value="1"/>
</dbReference>
<evidence type="ECO:0000256" key="12">
    <source>
        <dbReference type="ARBA" id="ARBA00047872"/>
    </source>
</evidence>
<accession>A0ABT1WL46</accession>
<gene>
    <name evidence="16" type="ORF">NPA36_01525</name>
</gene>
<keyword evidence="9" id="KW-0067">ATP-binding</keyword>
<evidence type="ECO:0000256" key="14">
    <source>
        <dbReference type="RuleBase" id="RU004249"/>
    </source>
</evidence>
<dbReference type="InterPro" id="IPR005260">
    <property type="entry name" value="Asp_kin_monofn"/>
</dbReference>
<keyword evidence="8 13" id="KW-0418">Kinase</keyword>
<dbReference type="InterPro" id="IPR045865">
    <property type="entry name" value="ACT-like_dom_sf"/>
</dbReference>
<evidence type="ECO:0000256" key="6">
    <source>
        <dbReference type="ARBA" id="ARBA00022679"/>
    </source>
</evidence>
<dbReference type="PIRSF" id="PIRSF000726">
    <property type="entry name" value="Asp_kin"/>
    <property type="match status" value="1"/>
</dbReference>
<dbReference type="SUPFAM" id="SSF53633">
    <property type="entry name" value="Carbamate kinase-like"/>
    <property type="match status" value="1"/>
</dbReference>
<name>A0ABT1WL46_9LACT</name>
<keyword evidence="7" id="KW-0547">Nucleotide-binding</keyword>
<protein>
    <recommendedName>
        <fullName evidence="13">Aspartokinase</fullName>
        <ecNumber evidence="13">2.7.2.4</ecNumber>
    </recommendedName>
</protein>
<evidence type="ECO:0000313" key="16">
    <source>
        <dbReference type="EMBL" id="MCQ9209247.1"/>
    </source>
</evidence>
<dbReference type="SUPFAM" id="SSF55021">
    <property type="entry name" value="ACT-like"/>
    <property type="match status" value="2"/>
</dbReference>
<dbReference type="PROSITE" id="PS00324">
    <property type="entry name" value="ASPARTOKINASE"/>
    <property type="match status" value="1"/>
</dbReference>
<evidence type="ECO:0000256" key="11">
    <source>
        <dbReference type="ARBA" id="ARBA00023154"/>
    </source>
</evidence>
<comment type="pathway">
    <text evidence="2 14">Amino-acid biosynthesis; L-lysine biosynthesis via DAP pathway; (S)-tetrahydrodipicolinate from L-aspartate: step 1/4.</text>
</comment>
<dbReference type="PANTHER" id="PTHR21499">
    <property type="entry name" value="ASPARTATE KINASE"/>
    <property type="match status" value="1"/>
</dbReference>
<dbReference type="InterPro" id="IPR001048">
    <property type="entry name" value="Asp/Glu/Uridylate_kinase"/>
</dbReference>
<comment type="caution">
    <text evidence="16">The sequence shown here is derived from an EMBL/GenBank/DDBJ whole genome shotgun (WGS) entry which is preliminary data.</text>
</comment>
<evidence type="ECO:0000256" key="5">
    <source>
        <dbReference type="ARBA" id="ARBA00010122"/>
    </source>
</evidence>
<dbReference type="EC" id="2.7.2.4" evidence="13"/>
<reference evidence="16" key="2">
    <citation type="journal article" date="2023" name="Curr. Microbiol.">
        <title>Granulicatella seriolae sp. nov., a Novel Facultative Anaerobe Isolated from Yellowtail Marine Fish.</title>
        <authorList>
            <person name="Lee M."/>
            <person name="Choi Y.J."/>
            <person name="Farooq A."/>
            <person name="Jeong J.B."/>
            <person name="Jung M.Y."/>
        </authorList>
    </citation>
    <scope>NUCLEOTIDE SEQUENCE</scope>
    <source>
        <strain evidence="16">S8</strain>
    </source>
</reference>
<keyword evidence="10" id="KW-0220">Diaminopimelate biosynthesis</keyword>
<evidence type="ECO:0000256" key="7">
    <source>
        <dbReference type="ARBA" id="ARBA00022741"/>
    </source>
</evidence>
<keyword evidence="17" id="KW-1185">Reference proteome</keyword>
<keyword evidence="11" id="KW-0457">Lysine biosynthesis</keyword>
<dbReference type="RefSeq" id="WP_256944352.1">
    <property type="nucleotide sequence ID" value="NZ_JANHNZ010000001.1"/>
</dbReference>
<dbReference type="GO" id="GO:0004072">
    <property type="term" value="F:aspartate kinase activity"/>
    <property type="evidence" value="ECO:0007669"/>
    <property type="project" value="UniProtKB-EC"/>
</dbReference>
<dbReference type="Proteomes" id="UP001059480">
    <property type="component" value="Unassembled WGS sequence"/>
</dbReference>
<reference evidence="16" key="3">
    <citation type="journal article" date="2023" name="Microbiol. Resour. Announc.">
        <title>Draft Genome Sequence of Granulicatella sp. Strain S8, Isolated from a Marine Fish, Seriola quinqueradiata.</title>
        <authorList>
            <person name="Lee M."/>
            <person name="Farooq A."/>
            <person name="Jeong J.B."/>
            <person name="Jung M.Y."/>
        </authorList>
    </citation>
    <scope>NUCLEOTIDE SEQUENCE</scope>
    <source>
        <strain evidence="16">S8</strain>
    </source>
</reference>
<comment type="pathway">
    <text evidence="3 14">Amino-acid biosynthesis; L-methionine biosynthesis via de novo pathway; L-homoserine from L-aspartate: step 1/3.</text>
</comment>
<evidence type="ECO:0000256" key="13">
    <source>
        <dbReference type="RuleBase" id="RU003448"/>
    </source>
</evidence>
<comment type="similarity">
    <text evidence="5 13">Belongs to the aspartokinase family.</text>
</comment>